<feature type="compositionally biased region" description="Pro residues" evidence="2">
    <location>
        <begin position="31"/>
        <end position="42"/>
    </location>
</feature>
<evidence type="ECO:0000259" key="4">
    <source>
        <dbReference type="SMART" id="SM00079"/>
    </source>
</evidence>
<sequence length="283" mass="31018">MLRKSLLVTLILLLGFSLIFTGCGKKEEPKPQPQPAPAPAPQPAAENSLERVKKAGKIVAGLDDAYPPMGFRNEKGELVGFDIDMAKEISKRIGVEIVWQPTVWDTVVASLKAKKFDVIISGMNITEKRLAEVNFAGPYGKAGQALVVKASNNTIKTIRDVKPGKLGTQSGSTGYEYAKNNGFKDDQMRLYKEFPLAFNDLAIGRIDAIIIDAFAVKTYLDKKPGTFKQVGDIMGDEKIGIAVRKEDKELLDALNKAIADMKKDGTLTKISEKWLGFDITKDI</sequence>
<evidence type="ECO:0000256" key="2">
    <source>
        <dbReference type="SAM" id="MobiDB-lite"/>
    </source>
</evidence>
<name>A0A7G6E5E3_THEFR</name>
<dbReference type="EMBL" id="CP045798">
    <property type="protein sequence ID" value="QNB47297.1"/>
    <property type="molecule type" value="Genomic_DNA"/>
</dbReference>
<dbReference type="PANTHER" id="PTHR35936">
    <property type="entry name" value="MEMBRANE-BOUND LYTIC MUREIN TRANSGLYCOSYLASE F"/>
    <property type="match status" value="1"/>
</dbReference>
<evidence type="ECO:0000259" key="3">
    <source>
        <dbReference type="SMART" id="SM00062"/>
    </source>
</evidence>
<dbReference type="SMART" id="SM00079">
    <property type="entry name" value="PBPe"/>
    <property type="match status" value="1"/>
</dbReference>
<dbReference type="AlphaFoldDB" id="A0A7G6E5E3"/>
<dbReference type="Gene3D" id="3.40.190.10">
    <property type="entry name" value="Periplasmic binding protein-like II"/>
    <property type="match status" value="2"/>
</dbReference>
<dbReference type="OrthoDB" id="9774451at2"/>
<evidence type="ECO:0000256" key="1">
    <source>
        <dbReference type="ARBA" id="ARBA00022729"/>
    </source>
</evidence>
<feature type="domain" description="Ionotropic glutamate receptor C-terminal" evidence="4">
    <location>
        <begin position="57"/>
        <end position="277"/>
    </location>
</feature>
<feature type="domain" description="Solute-binding protein family 3/N-terminal" evidence="3">
    <location>
        <begin position="57"/>
        <end position="278"/>
    </location>
</feature>
<feature type="region of interest" description="Disordered" evidence="2">
    <location>
        <begin position="26"/>
        <end position="47"/>
    </location>
</feature>
<proteinExistence type="predicted"/>
<keyword evidence="1" id="KW-0732">Signal</keyword>
<reference evidence="5 6" key="1">
    <citation type="journal article" date="2019" name="Front. Microbiol.">
        <title>Thermoanaerosceptrum fracticalcis gen. nov. sp. nov., a Novel Fumarate-Fermenting Microorganism From a Deep Fractured Carbonate Aquifer of the US Great Basin.</title>
        <authorList>
            <person name="Hamilton-Brehm S.D."/>
            <person name="Stewart L.E."/>
            <person name="Zavarin M."/>
            <person name="Caldwell M."/>
            <person name="Lawson P.A."/>
            <person name="Onstott T.C."/>
            <person name="Grzymski J."/>
            <person name="Neveux I."/>
            <person name="Lollar B.S."/>
            <person name="Russell C.E."/>
            <person name="Moser D.P."/>
        </authorList>
    </citation>
    <scope>NUCLEOTIDE SEQUENCE [LARGE SCALE GENOMIC DNA]</scope>
    <source>
        <strain evidence="5 6">DRI-13</strain>
    </source>
</reference>
<dbReference type="KEGG" id="tfr:BR63_13965"/>
<dbReference type="Pfam" id="PF00497">
    <property type="entry name" value="SBP_bac_3"/>
    <property type="match status" value="1"/>
</dbReference>
<protein>
    <submittedName>
        <fullName evidence="5">Transporter substrate-binding domain-containing protein</fullName>
    </submittedName>
</protein>
<dbReference type="InterPro" id="IPR001638">
    <property type="entry name" value="Solute-binding_3/MltF_N"/>
</dbReference>
<accession>A0A7G6E5E3</accession>
<dbReference type="PANTHER" id="PTHR35936:SF35">
    <property type="entry name" value="L-CYSTINE-BINDING PROTEIN TCYJ"/>
    <property type="match status" value="1"/>
</dbReference>
<dbReference type="Proteomes" id="UP000515847">
    <property type="component" value="Chromosome"/>
</dbReference>
<dbReference type="GO" id="GO:0015276">
    <property type="term" value="F:ligand-gated monoatomic ion channel activity"/>
    <property type="evidence" value="ECO:0007669"/>
    <property type="project" value="InterPro"/>
</dbReference>
<evidence type="ECO:0000313" key="6">
    <source>
        <dbReference type="Proteomes" id="UP000515847"/>
    </source>
</evidence>
<organism evidence="5 6">
    <name type="scientific">Thermanaerosceptrum fracticalcis</name>
    <dbReference type="NCBI Taxonomy" id="1712410"/>
    <lineage>
        <taxon>Bacteria</taxon>
        <taxon>Bacillati</taxon>
        <taxon>Bacillota</taxon>
        <taxon>Clostridia</taxon>
        <taxon>Eubacteriales</taxon>
        <taxon>Peptococcaceae</taxon>
        <taxon>Thermanaerosceptrum</taxon>
    </lineage>
</organism>
<keyword evidence="6" id="KW-1185">Reference proteome</keyword>
<evidence type="ECO:0000313" key="5">
    <source>
        <dbReference type="EMBL" id="QNB47297.1"/>
    </source>
</evidence>
<dbReference type="SMART" id="SM00062">
    <property type="entry name" value="PBPb"/>
    <property type="match status" value="1"/>
</dbReference>
<gene>
    <name evidence="5" type="ORF">BR63_13965</name>
</gene>
<dbReference type="PROSITE" id="PS51257">
    <property type="entry name" value="PROKAR_LIPOPROTEIN"/>
    <property type="match status" value="1"/>
</dbReference>
<dbReference type="GO" id="GO:0016020">
    <property type="term" value="C:membrane"/>
    <property type="evidence" value="ECO:0007669"/>
    <property type="project" value="InterPro"/>
</dbReference>
<dbReference type="SUPFAM" id="SSF53850">
    <property type="entry name" value="Periplasmic binding protein-like II"/>
    <property type="match status" value="1"/>
</dbReference>
<dbReference type="InterPro" id="IPR001320">
    <property type="entry name" value="Iontro_rcpt_C"/>
</dbReference>
<dbReference type="RefSeq" id="WP_034423177.1">
    <property type="nucleotide sequence ID" value="NZ_CP045798.1"/>
</dbReference>